<reference evidence="3" key="1">
    <citation type="journal article" date="2019" name="Int. J. Syst. Evol. Microbiol.">
        <title>The Global Catalogue of Microorganisms (GCM) 10K type strain sequencing project: providing services to taxonomists for standard genome sequencing and annotation.</title>
        <authorList>
            <consortium name="The Broad Institute Genomics Platform"/>
            <consortium name="The Broad Institute Genome Sequencing Center for Infectious Disease"/>
            <person name="Wu L."/>
            <person name="Ma J."/>
        </authorList>
    </citation>
    <scope>NUCLEOTIDE SEQUENCE [LARGE SCALE GENOMIC DNA]</scope>
    <source>
        <strain evidence="3">CGMCC 4.7330</strain>
    </source>
</reference>
<feature type="compositionally biased region" description="Low complexity" evidence="1">
    <location>
        <begin position="312"/>
        <end position="325"/>
    </location>
</feature>
<comment type="caution">
    <text evidence="2">The sequence shown here is derived from an EMBL/GenBank/DDBJ whole genome shotgun (WGS) entry which is preliminary data.</text>
</comment>
<evidence type="ECO:0000256" key="1">
    <source>
        <dbReference type="SAM" id="MobiDB-lite"/>
    </source>
</evidence>
<dbReference type="InterPro" id="IPR024735">
    <property type="entry name" value="TcpC"/>
</dbReference>
<keyword evidence="3" id="KW-1185">Reference proteome</keyword>
<dbReference type="RefSeq" id="WP_378612830.1">
    <property type="nucleotide sequence ID" value="NZ_JBHSAX010000013.1"/>
</dbReference>
<feature type="region of interest" description="Disordered" evidence="1">
    <location>
        <begin position="304"/>
        <end position="332"/>
    </location>
</feature>
<dbReference type="Pfam" id="PF12642">
    <property type="entry name" value="TpcC"/>
    <property type="match status" value="1"/>
</dbReference>
<accession>A0ABV8DU29</accession>
<dbReference type="EMBL" id="JBHSAX010000013">
    <property type="protein sequence ID" value="MFC3963096.1"/>
    <property type="molecule type" value="Genomic_DNA"/>
</dbReference>
<protein>
    <submittedName>
        <fullName evidence="2">Conjugal transfer protein</fullName>
    </submittedName>
</protein>
<name>A0ABV8DU29_9NOCA</name>
<gene>
    <name evidence="2" type="ORF">ACFO0B_13960</name>
</gene>
<dbReference type="Proteomes" id="UP001595696">
    <property type="component" value="Unassembled WGS sequence"/>
</dbReference>
<evidence type="ECO:0000313" key="3">
    <source>
        <dbReference type="Proteomes" id="UP001595696"/>
    </source>
</evidence>
<proteinExistence type="predicted"/>
<evidence type="ECO:0000313" key="2">
    <source>
        <dbReference type="EMBL" id="MFC3963096.1"/>
    </source>
</evidence>
<organism evidence="2 3">
    <name type="scientific">Nocardia jiangsuensis</name>
    <dbReference type="NCBI Taxonomy" id="1691563"/>
    <lineage>
        <taxon>Bacteria</taxon>
        <taxon>Bacillati</taxon>
        <taxon>Actinomycetota</taxon>
        <taxon>Actinomycetes</taxon>
        <taxon>Mycobacteriales</taxon>
        <taxon>Nocardiaceae</taxon>
        <taxon>Nocardia</taxon>
    </lineage>
</organism>
<sequence>MRNTVRERDDSEALLRRMVARRRRDNAIVAILAVLAVLGGGNALHGFFTPAPPGPSDDSTAALIGRAQLAGSFAEQFVVSYLSANTAQRDKLGEYAAVGHVALPSSGRPVSDPAVVYVARTVSGGGLDVWSVTVSVRHGARTGAAAEPRQFYRVAVSTAAGRLRALAPPALVQPPARGADLSLAYGAPCGQETPLHQVAAGFLAAMLAGSGDIARYTQPGSAIAAVQPAPFSAAEVTAVDSDDRSCGAESARARLSVQVTPKLDGAAAATLVYPLTLVRTGGQWQVASVDPIPALTEPLTVVTGGEAGQAGPANASTAPATTTAQIPPPTQN</sequence>